<protein>
    <submittedName>
        <fullName evidence="1">Uncharacterized protein</fullName>
    </submittedName>
</protein>
<reference evidence="1 2" key="1">
    <citation type="journal article" date="2019" name="PLoS ONE">
        <title>Comparative genome analysis indicates high evolutionary potential of pathogenicity genes in Colletotrichum tanaceti.</title>
        <authorList>
            <person name="Lelwala R.V."/>
            <person name="Korhonen P.K."/>
            <person name="Young N.D."/>
            <person name="Scott J.B."/>
            <person name="Ades P.A."/>
            <person name="Gasser R.B."/>
            <person name="Taylor P.W.J."/>
        </authorList>
    </citation>
    <scope>NUCLEOTIDE SEQUENCE [LARGE SCALE GENOMIC DNA]</scope>
    <source>
        <strain evidence="1">BRIP57314</strain>
    </source>
</reference>
<evidence type="ECO:0000313" key="2">
    <source>
        <dbReference type="Proteomes" id="UP000310108"/>
    </source>
</evidence>
<proteinExistence type="predicted"/>
<organism evidence="1 2">
    <name type="scientific">Colletotrichum tanaceti</name>
    <dbReference type="NCBI Taxonomy" id="1306861"/>
    <lineage>
        <taxon>Eukaryota</taxon>
        <taxon>Fungi</taxon>
        <taxon>Dikarya</taxon>
        <taxon>Ascomycota</taxon>
        <taxon>Pezizomycotina</taxon>
        <taxon>Sordariomycetes</taxon>
        <taxon>Hypocreomycetidae</taxon>
        <taxon>Glomerellales</taxon>
        <taxon>Glomerellaceae</taxon>
        <taxon>Colletotrichum</taxon>
        <taxon>Colletotrichum destructivum species complex</taxon>
    </lineage>
</organism>
<gene>
    <name evidence="1" type="ORF">CTA1_1009</name>
</gene>
<dbReference type="EMBL" id="PJEX01000170">
    <property type="protein sequence ID" value="TKW53750.1"/>
    <property type="molecule type" value="Genomic_DNA"/>
</dbReference>
<keyword evidence="2" id="KW-1185">Reference proteome</keyword>
<sequence>MKKKRTREKKRKIIGFNHTQPSPNFNDAYASLVRHDHHQPRPVDIMDRAGVVRHHGPPPVALALAAVDGVVYLSRTCDVSAWSVGEQSVEYVGATEVIDESASTLYNAIVYTPAITFGEQGICRRRDVACCDCVGHGGLDGNGARTMA</sequence>
<comment type="caution">
    <text evidence="1">The sequence shown here is derived from an EMBL/GenBank/DDBJ whole genome shotgun (WGS) entry which is preliminary data.</text>
</comment>
<name>A0A4U6XDA1_9PEZI</name>
<dbReference type="Proteomes" id="UP000310108">
    <property type="component" value="Unassembled WGS sequence"/>
</dbReference>
<accession>A0A4U6XDA1</accession>
<evidence type="ECO:0000313" key="1">
    <source>
        <dbReference type="EMBL" id="TKW53750.1"/>
    </source>
</evidence>
<dbReference type="AlphaFoldDB" id="A0A4U6XDA1"/>